<evidence type="ECO:0000313" key="1">
    <source>
        <dbReference type="EMBL" id="EIE79317.1"/>
    </source>
</evidence>
<dbReference type="Proteomes" id="UP000009138">
    <property type="component" value="Unassembled WGS sequence"/>
</dbReference>
<reference evidence="1 2" key="1">
    <citation type="journal article" date="2009" name="PLoS Genet.">
        <title>Genomic analysis of the basal lineage fungus Rhizopus oryzae reveals a whole-genome duplication.</title>
        <authorList>
            <person name="Ma L.-J."/>
            <person name="Ibrahim A.S."/>
            <person name="Skory C."/>
            <person name="Grabherr M.G."/>
            <person name="Burger G."/>
            <person name="Butler M."/>
            <person name="Elias M."/>
            <person name="Idnurm A."/>
            <person name="Lang B.F."/>
            <person name="Sone T."/>
            <person name="Abe A."/>
            <person name="Calvo S.E."/>
            <person name="Corrochano L.M."/>
            <person name="Engels R."/>
            <person name="Fu J."/>
            <person name="Hansberg W."/>
            <person name="Kim J.-M."/>
            <person name="Kodira C.D."/>
            <person name="Koehrsen M.J."/>
            <person name="Liu B."/>
            <person name="Miranda-Saavedra D."/>
            <person name="O'Leary S."/>
            <person name="Ortiz-Castellanos L."/>
            <person name="Poulter R."/>
            <person name="Rodriguez-Romero J."/>
            <person name="Ruiz-Herrera J."/>
            <person name="Shen Y.-Q."/>
            <person name="Zeng Q."/>
            <person name="Galagan J."/>
            <person name="Birren B.W."/>
            <person name="Cuomo C.A."/>
            <person name="Wickes B.L."/>
        </authorList>
    </citation>
    <scope>NUCLEOTIDE SEQUENCE [LARGE SCALE GENOMIC DNA]</scope>
    <source>
        <strain evidence="2">RA 99-880 / ATCC MYA-4621 / FGSC 9543 / NRRL 43880</strain>
    </source>
</reference>
<dbReference type="EMBL" id="CH476733">
    <property type="protein sequence ID" value="EIE79317.1"/>
    <property type="molecule type" value="Genomic_DNA"/>
</dbReference>
<dbReference type="RefSeq" id="XP_067514713.1">
    <property type="nucleotide sequence ID" value="XM_067658612.1"/>
</dbReference>
<organism evidence="1 2">
    <name type="scientific">Rhizopus delemar (strain RA 99-880 / ATCC MYA-4621 / FGSC 9543 / NRRL 43880)</name>
    <name type="common">Mucormycosis agent</name>
    <name type="synonym">Rhizopus arrhizus var. delemar</name>
    <dbReference type="NCBI Taxonomy" id="246409"/>
    <lineage>
        <taxon>Eukaryota</taxon>
        <taxon>Fungi</taxon>
        <taxon>Fungi incertae sedis</taxon>
        <taxon>Mucoromycota</taxon>
        <taxon>Mucoromycotina</taxon>
        <taxon>Mucoromycetes</taxon>
        <taxon>Mucorales</taxon>
        <taxon>Mucorineae</taxon>
        <taxon>Rhizopodaceae</taxon>
        <taxon>Rhizopus</taxon>
    </lineage>
</organism>
<evidence type="ECO:0000313" key="2">
    <source>
        <dbReference type="Proteomes" id="UP000009138"/>
    </source>
</evidence>
<keyword evidence="2" id="KW-1185">Reference proteome</keyword>
<accession>I1BSY7</accession>
<protein>
    <submittedName>
        <fullName evidence="1">Uncharacterized protein</fullName>
    </submittedName>
</protein>
<dbReference type="VEuPathDB" id="FungiDB:RO3G_04022"/>
<sequence>MSTMEETAEIDFKKAINEMLNSSSQELKDWATDVIFTDFGYNGYSGILDKWNGCRHT</sequence>
<name>I1BSY7_RHIO9</name>
<proteinExistence type="predicted"/>
<gene>
    <name evidence="1" type="ORF">RO3G_04022</name>
</gene>
<dbReference type="InParanoid" id="I1BSY7"/>
<dbReference type="AlphaFoldDB" id="I1BSY7"/>
<dbReference type="GeneID" id="93610993"/>